<dbReference type="PANTHER" id="PTHR31658">
    <property type="entry name" value="CONSERVED OLIGOMERIC GOLGI COMPLEX SUBUNIT 1"/>
    <property type="match status" value="1"/>
</dbReference>
<dbReference type="GO" id="GO:0000139">
    <property type="term" value="C:Golgi membrane"/>
    <property type="evidence" value="ECO:0007669"/>
    <property type="project" value="UniProtKB-SubCell"/>
</dbReference>
<feature type="compositionally biased region" description="Polar residues" evidence="8">
    <location>
        <begin position="714"/>
        <end position="740"/>
    </location>
</feature>
<comment type="subcellular location">
    <subcellularLocation>
        <location evidence="1">Golgi apparatus membrane</location>
        <topology evidence="1">Peripheral membrane protein</topology>
    </subcellularLocation>
</comment>
<protein>
    <recommendedName>
        <fullName evidence="3">Conserved oligomeric Golgi complex subunit 1</fullName>
    </recommendedName>
</protein>
<sequence>MAVDISDPRSFKSWEDAFQYPLATTRQIERQLRANASGNKERLRSLVGSSYRDLLDTAERISEIDHRMQTTESQLSSIGVNCNTRRLQEKLEDVKAQRAQHANTDNATWSYSGQLILLQKCKVVVSRLLKSHGSVLLAAKLLTLSRLLHKTLSQNEAAAQLGESFRKHFLSLHLALQKRIDKIFASANGPTEGLIETICAFCLATSSSSTDAVKHFQRIRLETIKHLLEDAGELHGSVAHAMHLFVQTLRITRALFGRRTSDAFTSIRSQPLVEDADLKGVDEIALDIYSVCVPVEVRNFVPWVKYVDSTRSETTSFCKSWSETAFERLEAGLSSRLQSVQSIEEVLKIRKSVLGIWLESWSSSPSHEPSVILEALRKTFNSRMSAIFQAECGEITRISEQLHTTLGNDCGASARPILWDADFALSSVANGASTFKETLISRHLGLSEHDLSLAESMDTWVLKIQEGKSSISRISEIKWSSLIEDEQDDEEEQDINNRAPKLTVRSIEKMLQNGDMDLLSVGQSESLRASLTTLQINIVQLSDSLLKSDVEHPSSHSATRSCLLLRTVRSLSQRLASALPDYDLGKLYSVITDHHGLLANFVSDQVIDRIPKHRNPLAMQHLWEPISSGPVKEDSPGTRNSSGSSSSAGKPLPTIPGPAIFQLLQNVVDEMSVLGPDLWTKSALEKLRASLWSKLLSKDLDLFARQIPCVGTQINGIDTTGPSPEPSSANSNQPNGNQSGLGVPNGKIKSSPGPPVAGDDECNRGRVQSVYDYLYLQCALGSAIVSHDSTLISLEELRTQSGLTSSDIKTLENRSKDYWNRTSLLFGLLVHQ</sequence>
<dbReference type="GO" id="GO:0017119">
    <property type="term" value="C:Golgi transport complex"/>
    <property type="evidence" value="ECO:0007669"/>
    <property type="project" value="InterPro"/>
</dbReference>
<gene>
    <name evidence="9" type="ORF">UCRPC4_g00549</name>
</gene>
<keyword evidence="6" id="KW-0333">Golgi apparatus</keyword>
<keyword evidence="10" id="KW-1185">Reference proteome</keyword>
<proteinExistence type="inferred from homology"/>
<keyword evidence="5" id="KW-0653">Protein transport</keyword>
<evidence type="ECO:0000256" key="8">
    <source>
        <dbReference type="SAM" id="MobiDB-lite"/>
    </source>
</evidence>
<evidence type="ECO:0000313" key="10">
    <source>
        <dbReference type="Proteomes" id="UP000053317"/>
    </source>
</evidence>
<dbReference type="GO" id="GO:0006891">
    <property type="term" value="P:intra-Golgi vesicle-mediated transport"/>
    <property type="evidence" value="ECO:0007669"/>
    <property type="project" value="InterPro"/>
</dbReference>
<comment type="similarity">
    <text evidence="2">Belongs to the COG1 family.</text>
</comment>
<reference evidence="9 10" key="2">
    <citation type="submission" date="2015-05" db="EMBL/GenBank/DDBJ databases">
        <authorList>
            <person name="Morales-Cruz A."/>
            <person name="Amrine K.C."/>
            <person name="Cantu D."/>
        </authorList>
    </citation>
    <scope>NUCLEOTIDE SEQUENCE [LARGE SCALE GENOMIC DNA]</scope>
    <source>
        <strain evidence="9">UCRPC4</strain>
    </source>
</reference>
<evidence type="ECO:0000256" key="3">
    <source>
        <dbReference type="ARBA" id="ARBA00020978"/>
    </source>
</evidence>
<dbReference type="EMBL" id="LCWF01000012">
    <property type="protein sequence ID" value="KKY28560.1"/>
    <property type="molecule type" value="Genomic_DNA"/>
</dbReference>
<evidence type="ECO:0000256" key="6">
    <source>
        <dbReference type="ARBA" id="ARBA00023034"/>
    </source>
</evidence>
<dbReference type="AlphaFoldDB" id="A0A0G2HJP0"/>
<dbReference type="InterPro" id="IPR033370">
    <property type="entry name" value="COG1"/>
</dbReference>
<reference evidence="9 10" key="1">
    <citation type="submission" date="2015-05" db="EMBL/GenBank/DDBJ databases">
        <title>Distinctive expansion of gene families associated with plant cell wall degradation and secondary metabolism in the genomes of grapevine trunk pathogens.</title>
        <authorList>
            <person name="Lawrence D.P."/>
            <person name="Travadon R."/>
            <person name="Rolshausen P.E."/>
            <person name="Baumgartner K."/>
        </authorList>
    </citation>
    <scope>NUCLEOTIDE SEQUENCE [LARGE SCALE GENOMIC DNA]</scope>
    <source>
        <strain evidence="9">UCRPC4</strain>
    </source>
</reference>
<dbReference type="GO" id="GO:0015031">
    <property type="term" value="P:protein transport"/>
    <property type="evidence" value="ECO:0007669"/>
    <property type="project" value="UniProtKB-KW"/>
</dbReference>
<accession>A0A0G2HJP0</accession>
<evidence type="ECO:0000256" key="7">
    <source>
        <dbReference type="ARBA" id="ARBA00023136"/>
    </source>
</evidence>
<dbReference type="PANTHER" id="PTHR31658:SF0">
    <property type="entry name" value="CONSERVED OLIGOMERIC GOLGI COMPLEX SUBUNIT 1"/>
    <property type="match status" value="1"/>
</dbReference>
<keyword evidence="4" id="KW-0813">Transport</keyword>
<dbReference type="Proteomes" id="UP000053317">
    <property type="component" value="Unassembled WGS sequence"/>
</dbReference>
<keyword evidence="7" id="KW-0472">Membrane</keyword>
<name>A0A0G2HJP0_PHACM</name>
<evidence type="ECO:0000313" key="9">
    <source>
        <dbReference type="EMBL" id="KKY28560.1"/>
    </source>
</evidence>
<feature type="region of interest" description="Disordered" evidence="8">
    <location>
        <begin position="714"/>
        <end position="761"/>
    </location>
</feature>
<evidence type="ECO:0000256" key="1">
    <source>
        <dbReference type="ARBA" id="ARBA00004395"/>
    </source>
</evidence>
<organism evidence="9 10">
    <name type="scientific">Phaeomoniella chlamydospora</name>
    <name type="common">Phaeoacremonium chlamydosporum</name>
    <dbReference type="NCBI Taxonomy" id="158046"/>
    <lineage>
        <taxon>Eukaryota</taxon>
        <taxon>Fungi</taxon>
        <taxon>Dikarya</taxon>
        <taxon>Ascomycota</taxon>
        <taxon>Pezizomycotina</taxon>
        <taxon>Eurotiomycetes</taxon>
        <taxon>Chaetothyriomycetidae</taxon>
        <taxon>Phaeomoniellales</taxon>
        <taxon>Phaeomoniellaceae</taxon>
        <taxon>Phaeomoniella</taxon>
    </lineage>
</organism>
<evidence type="ECO:0000256" key="5">
    <source>
        <dbReference type="ARBA" id="ARBA00022927"/>
    </source>
</evidence>
<dbReference type="OrthoDB" id="46189at2759"/>
<comment type="caution">
    <text evidence="9">The sequence shown here is derived from an EMBL/GenBank/DDBJ whole genome shotgun (WGS) entry which is preliminary data.</text>
</comment>
<evidence type="ECO:0000256" key="4">
    <source>
        <dbReference type="ARBA" id="ARBA00022448"/>
    </source>
</evidence>
<evidence type="ECO:0000256" key="2">
    <source>
        <dbReference type="ARBA" id="ARBA00006653"/>
    </source>
</evidence>
<dbReference type="Pfam" id="PF08700">
    <property type="entry name" value="VPS51_Exo84_N"/>
    <property type="match status" value="1"/>
</dbReference>
<feature type="region of interest" description="Disordered" evidence="8">
    <location>
        <begin position="626"/>
        <end position="652"/>
    </location>
</feature>